<reference evidence="1 2" key="1">
    <citation type="submission" date="2018-11" db="EMBL/GenBank/DDBJ databases">
        <title>Complete genome sequence of Paenibacillus baekrokdamisoli strain KCTC 33723.</title>
        <authorList>
            <person name="Kang S.W."/>
            <person name="Lee K.C."/>
            <person name="Kim K.K."/>
            <person name="Kim J.S."/>
            <person name="Kim D.S."/>
            <person name="Ko S.H."/>
            <person name="Yang S.H."/>
            <person name="Lee J.S."/>
        </authorList>
    </citation>
    <scope>NUCLEOTIDE SEQUENCE [LARGE SCALE GENOMIC DNA]</scope>
    <source>
        <strain evidence="1 2">KCTC 33723</strain>
    </source>
</reference>
<dbReference type="RefSeq" id="WP_125653155.1">
    <property type="nucleotide sequence ID" value="NZ_AP019308.1"/>
</dbReference>
<dbReference type="AlphaFoldDB" id="A0A3G9II88"/>
<proteinExistence type="predicted"/>
<evidence type="ECO:0000313" key="2">
    <source>
        <dbReference type="Proteomes" id="UP000275368"/>
    </source>
</evidence>
<organism evidence="1 2">
    <name type="scientific">Paenibacillus baekrokdamisoli</name>
    <dbReference type="NCBI Taxonomy" id="1712516"/>
    <lineage>
        <taxon>Bacteria</taxon>
        <taxon>Bacillati</taxon>
        <taxon>Bacillota</taxon>
        <taxon>Bacilli</taxon>
        <taxon>Bacillales</taxon>
        <taxon>Paenibacillaceae</taxon>
        <taxon>Paenibacillus</taxon>
    </lineage>
</organism>
<dbReference type="OrthoDB" id="2660806at2"/>
<dbReference type="Proteomes" id="UP000275368">
    <property type="component" value="Chromosome"/>
</dbReference>
<keyword evidence="2" id="KW-1185">Reference proteome</keyword>
<protein>
    <submittedName>
        <fullName evidence="1">Uncharacterized protein</fullName>
    </submittedName>
</protein>
<gene>
    <name evidence="1" type="ORF">Back11_00350</name>
</gene>
<evidence type="ECO:0000313" key="1">
    <source>
        <dbReference type="EMBL" id="BBH18690.1"/>
    </source>
</evidence>
<name>A0A3G9II88_9BACL</name>
<sequence length="100" mass="11356">MKLVHKEWEARIELIRSIARSQQAVARILDSVADVSEHSPEMAKSIRDNIASLTAMQLTMAETVAEMRIKMRRRKGDPAKPWLKSDAYIPVSNGIAIDRR</sequence>
<dbReference type="KEGG" id="pbk:Back11_00350"/>
<accession>A0A3G9II88</accession>
<dbReference type="EMBL" id="AP019308">
    <property type="protein sequence ID" value="BBH18690.1"/>
    <property type="molecule type" value="Genomic_DNA"/>
</dbReference>